<dbReference type="AlphaFoldDB" id="A0A9D3RJ27"/>
<feature type="compositionally biased region" description="Basic and acidic residues" evidence="1">
    <location>
        <begin position="215"/>
        <end position="224"/>
    </location>
</feature>
<dbReference type="PANTHER" id="PTHR12505:SF21">
    <property type="entry name" value="TRINUCLEOTIDE REPEAT-CONTAINING GENE 18 PROTEIN"/>
    <property type="match status" value="1"/>
</dbReference>
<feature type="region of interest" description="Disordered" evidence="1">
    <location>
        <begin position="493"/>
        <end position="611"/>
    </location>
</feature>
<accession>A0A9D3RJ27</accession>
<dbReference type="InterPro" id="IPR052429">
    <property type="entry name" value="BAH_domain_protein"/>
</dbReference>
<feature type="compositionally biased region" description="Low complexity" evidence="1">
    <location>
        <begin position="666"/>
        <end position="676"/>
    </location>
</feature>
<feature type="compositionally biased region" description="Pro residues" evidence="1">
    <location>
        <begin position="689"/>
        <end position="705"/>
    </location>
</feature>
<keyword evidence="3" id="KW-1185">Reference proteome</keyword>
<feature type="compositionally biased region" description="Basic and acidic residues" evidence="1">
    <location>
        <begin position="302"/>
        <end position="311"/>
    </location>
</feature>
<feature type="compositionally biased region" description="Basic and acidic residues" evidence="1">
    <location>
        <begin position="240"/>
        <end position="251"/>
    </location>
</feature>
<evidence type="ECO:0008006" key="4">
    <source>
        <dbReference type="Google" id="ProtNLM"/>
    </source>
</evidence>
<comment type="caution">
    <text evidence="2">The sequence shown here is derived from an EMBL/GenBank/DDBJ whole genome shotgun (WGS) entry which is preliminary data.</text>
</comment>
<name>A0A9D3RJ27_ANGAN</name>
<proteinExistence type="predicted"/>
<dbReference type="Proteomes" id="UP001044222">
    <property type="component" value="Chromosome 17"/>
</dbReference>
<reference evidence="2" key="1">
    <citation type="submission" date="2021-01" db="EMBL/GenBank/DDBJ databases">
        <title>A chromosome-scale assembly of European eel, Anguilla anguilla.</title>
        <authorList>
            <person name="Henkel C."/>
            <person name="Jong-Raadsen S.A."/>
            <person name="Dufour S."/>
            <person name="Weltzien F.-A."/>
            <person name="Palstra A.P."/>
            <person name="Pelster B."/>
            <person name="Spaink H.P."/>
            <person name="Van Den Thillart G.E."/>
            <person name="Jansen H."/>
            <person name="Zahm M."/>
            <person name="Klopp C."/>
            <person name="Cedric C."/>
            <person name="Louis A."/>
            <person name="Berthelot C."/>
            <person name="Parey E."/>
            <person name="Roest Crollius H."/>
            <person name="Montfort J."/>
            <person name="Robinson-Rechavi M."/>
            <person name="Bucao C."/>
            <person name="Bouchez O."/>
            <person name="Gislard M."/>
            <person name="Lluch J."/>
            <person name="Milhes M."/>
            <person name="Lampietro C."/>
            <person name="Lopez Roques C."/>
            <person name="Donnadieu C."/>
            <person name="Braasch I."/>
            <person name="Desvignes T."/>
            <person name="Postlethwait J."/>
            <person name="Bobe J."/>
            <person name="Guiguen Y."/>
            <person name="Dirks R."/>
        </authorList>
    </citation>
    <scope>NUCLEOTIDE SEQUENCE</scope>
    <source>
        <strain evidence="2">Tag_6206</strain>
        <tissue evidence="2">Liver</tissue>
    </source>
</reference>
<evidence type="ECO:0000256" key="1">
    <source>
        <dbReference type="SAM" id="MobiDB-lite"/>
    </source>
</evidence>
<feature type="compositionally biased region" description="Basic and acidic residues" evidence="1">
    <location>
        <begin position="493"/>
        <end position="508"/>
    </location>
</feature>
<gene>
    <name evidence="2" type="ORF">ANANG_G00284660</name>
</gene>
<feature type="compositionally biased region" description="Basic and acidic residues" evidence="1">
    <location>
        <begin position="64"/>
        <end position="77"/>
    </location>
</feature>
<evidence type="ECO:0000313" key="2">
    <source>
        <dbReference type="EMBL" id="KAG5831870.1"/>
    </source>
</evidence>
<feature type="compositionally biased region" description="Low complexity" evidence="1">
    <location>
        <begin position="334"/>
        <end position="345"/>
    </location>
</feature>
<organism evidence="2 3">
    <name type="scientific">Anguilla anguilla</name>
    <name type="common">European freshwater eel</name>
    <name type="synonym">Muraena anguilla</name>
    <dbReference type="NCBI Taxonomy" id="7936"/>
    <lineage>
        <taxon>Eukaryota</taxon>
        <taxon>Metazoa</taxon>
        <taxon>Chordata</taxon>
        <taxon>Craniata</taxon>
        <taxon>Vertebrata</taxon>
        <taxon>Euteleostomi</taxon>
        <taxon>Actinopterygii</taxon>
        <taxon>Neopterygii</taxon>
        <taxon>Teleostei</taxon>
        <taxon>Anguilliformes</taxon>
        <taxon>Anguillidae</taxon>
        <taxon>Anguilla</taxon>
    </lineage>
</organism>
<sequence>MLREEGSVIRSNCFTTRRPAPSETHANRRGRSPDADTAPTAARPKSRAERPWKPSTAATTATESKGRPREKAARSTEGRTPPGCTRTSPRPRACLAGTQVEALRHGRLRLRPDVRPRGPARPGPQGGRRKERLPGSSGFTGLPRAELQGSPQRLHPEPHREVSAMQSLIKYSGSFAKGPGSRPGSDGKGPFGGLGSMKPEPKTQHFPSQHPGKQLKRDPERPESAKSFGRETVGSQGGVEVRHPPGGDRRGGGAPEGQRQQGPGGPRAPPDGRHQRFWASGGGREGRGRADDPAPAGPTGARAREAAEGEQRAGGVHAHAPARGHCQRPEPQPDGDGAPALAGPGRWPPDPASHLVSHPWMPRPSGPSMWLSGSPYGLGPPSLHQGLPPGYPPTLPGSMPPPYQLARDPQSGQLVVIPTEHLPHYAAELMERSPRCGRGCTRAGASLQHAQELHLLSQQQLLRQQELLMIQQQAAQVMELQRSVHFAERLKASEQRAEMEDKAAKRGGDGGCGKQGVSTRPGPALHSRKLAAPAPRRPPSKALAPLPVYSKALTPLPSPSPPPSSRRRGPKAEKSLPGRPYSHPSTPAPARPAPPPPAPAASPVPPKEECVEACEGKELELQNHVSAPAQALYPEIPPGYPYQPLPAPFGSHYPYLLQPAAAADADGLAPDVPLPAETLERSAPGRRQAPPPALPATAEPPPLPPATRAARAARRATPGTPR</sequence>
<protein>
    <recommendedName>
        <fullName evidence="4">Trinucleotide repeat containing 18</fullName>
    </recommendedName>
</protein>
<dbReference type="PANTHER" id="PTHR12505">
    <property type="entry name" value="PHD FINGER TRANSCRIPTION FACTOR"/>
    <property type="match status" value="1"/>
</dbReference>
<feature type="region of interest" description="Disordered" evidence="1">
    <location>
        <begin position="666"/>
        <end position="722"/>
    </location>
</feature>
<feature type="compositionally biased region" description="Gly residues" evidence="1">
    <location>
        <begin position="186"/>
        <end position="195"/>
    </location>
</feature>
<evidence type="ECO:0000313" key="3">
    <source>
        <dbReference type="Proteomes" id="UP001044222"/>
    </source>
</evidence>
<feature type="compositionally biased region" description="Low complexity" evidence="1">
    <location>
        <begin position="706"/>
        <end position="722"/>
    </location>
</feature>
<feature type="compositionally biased region" description="Pro residues" evidence="1">
    <location>
        <begin position="586"/>
        <end position="605"/>
    </location>
</feature>
<dbReference type="EMBL" id="JAFIRN010000017">
    <property type="protein sequence ID" value="KAG5831870.1"/>
    <property type="molecule type" value="Genomic_DNA"/>
</dbReference>
<feature type="compositionally biased region" description="Low complexity" evidence="1">
    <location>
        <begin position="530"/>
        <end position="547"/>
    </location>
</feature>
<feature type="region of interest" description="Disordered" evidence="1">
    <location>
        <begin position="1"/>
        <end position="368"/>
    </location>
</feature>